<keyword evidence="3" id="KW-1185">Reference proteome</keyword>
<keyword evidence="1" id="KW-0812">Transmembrane</keyword>
<sequence length="104" mass="11757">MEEAFAMLICSGHLPLFILSFFMGPSDLLAPQILLCCCAIGMPLWMLLGIGLPWKEMWDVSSVILKMYLFAVLARSFPSPHPLNLKPKLSWEACFLPMRVAIRM</sequence>
<dbReference type="AlphaFoldDB" id="A0AAD4YU88"/>
<proteinExistence type="predicted"/>
<feature type="transmembrane region" description="Helical" evidence="1">
    <location>
        <begin position="33"/>
        <end position="54"/>
    </location>
</feature>
<gene>
    <name evidence="2" type="ORF">L3X38_031654</name>
</gene>
<reference evidence="2 3" key="1">
    <citation type="journal article" date="2022" name="G3 (Bethesda)">
        <title>Whole-genome sequence and methylome profiling of the almond [Prunus dulcis (Mill.) D.A. Webb] cultivar 'Nonpareil'.</title>
        <authorList>
            <person name="D'Amico-Willman K.M."/>
            <person name="Ouma W.Z."/>
            <person name="Meulia T."/>
            <person name="Sideli G.M."/>
            <person name="Gradziel T.M."/>
            <person name="Fresnedo-Ramirez J."/>
        </authorList>
    </citation>
    <scope>NUCLEOTIDE SEQUENCE [LARGE SCALE GENOMIC DNA]</scope>
    <source>
        <strain evidence="2">Clone GOH B32 T37-40</strain>
    </source>
</reference>
<dbReference type="EMBL" id="JAJFAZ020000006">
    <property type="protein sequence ID" value="KAI5322582.1"/>
    <property type="molecule type" value="Genomic_DNA"/>
</dbReference>
<dbReference type="Proteomes" id="UP001054821">
    <property type="component" value="Chromosome 6"/>
</dbReference>
<feature type="transmembrane region" description="Helical" evidence="1">
    <location>
        <begin position="6"/>
        <end position="24"/>
    </location>
</feature>
<evidence type="ECO:0000313" key="2">
    <source>
        <dbReference type="EMBL" id="KAI5322582.1"/>
    </source>
</evidence>
<evidence type="ECO:0000313" key="3">
    <source>
        <dbReference type="Proteomes" id="UP001054821"/>
    </source>
</evidence>
<protein>
    <submittedName>
        <fullName evidence="2">Uncharacterized protein</fullName>
    </submittedName>
</protein>
<organism evidence="2 3">
    <name type="scientific">Prunus dulcis</name>
    <name type="common">Almond</name>
    <name type="synonym">Amygdalus dulcis</name>
    <dbReference type="NCBI Taxonomy" id="3755"/>
    <lineage>
        <taxon>Eukaryota</taxon>
        <taxon>Viridiplantae</taxon>
        <taxon>Streptophyta</taxon>
        <taxon>Embryophyta</taxon>
        <taxon>Tracheophyta</taxon>
        <taxon>Spermatophyta</taxon>
        <taxon>Magnoliopsida</taxon>
        <taxon>eudicotyledons</taxon>
        <taxon>Gunneridae</taxon>
        <taxon>Pentapetalae</taxon>
        <taxon>rosids</taxon>
        <taxon>fabids</taxon>
        <taxon>Rosales</taxon>
        <taxon>Rosaceae</taxon>
        <taxon>Amygdaloideae</taxon>
        <taxon>Amygdaleae</taxon>
        <taxon>Prunus</taxon>
    </lineage>
</organism>
<keyword evidence="1" id="KW-1133">Transmembrane helix</keyword>
<name>A0AAD4YU88_PRUDU</name>
<accession>A0AAD4YU88</accession>
<comment type="caution">
    <text evidence="2">The sequence shown here is derived from an EMBL/GenBank/DDBJ whole genome shotgun (WGS) entry which is preliminary data.</text>
</comment>
<evidence type="ECO:0000256" key="1">
    <source>
        <dbReference type="SAM" id="Phobius"/>
    </source>
</evidence>
<keyword evidence="1" id="KW-0472">Membrane</keyword>